<dbReference type="SUPFAM" id="SSF142823">
    <property type="entry name" value="ComB-like"/>
    <property type="match status" value="1"/>
</dbReference>
<accession>A0ABX6AVF5</accession>
<dbReference type="RefSeq" id="WP_055607180.1">
    <property type="nucleotide sequence ID" value="NZ_CP023697.1"/>
</dbReference>
<dbReference type="Proteomes" id="UP000326041">
    <property type="component" value="Chromosome"/>
</dbReference>
<evidence type="ECO:0000256" key="1">
    <source>
        <dbReference type="SAM" id="MobiDB-lite"/>
    </source>
</evidence>
<dbReference type="GeneID" id="95535530"/>
<dbReference type="Gene3D" id="3.90.1560.10">
    <property type="entry name" value="ComB-like"/>
    <property type="match status" value="1"/>
</dbReference>
<keyword evidence="3" id="KW-1185">Reference proteome</keyword>
<proteinExistence type="predicted"/>
<evidence type="ECO:0008006" key="4">
    <source>
        <dbReference type="Google" id="ProtNLM"/>
    </source>
</evidence>
<gene>
    <name evidence="2" type="ORF">CP972_13325</name>
</gene>
<evidence type="ECO:0000313" key="2">
    <source>
        <dbReference type="EMBL" id="QEV06524.1"/>
    </source>
</evidence>
<sequence>MATRDLEKDSTLHLPPSAGIREHVREDGSTARQAGRHEDGSRERGVAVVTDVTRAFTTTARAFHHGADRINPCCRRAGGTGGPGPAVRLRSRGSDGTGRRR</sequence>
<feature type="compositionally biased region" description="Basic and acidic residues" evidence="1">
    <location>
        <begin position="1"/>
        <end position="11"/>
    </location>
</feature>
<dbReference type="EMBL" id="CP023697">
    <property type="protein sequence ID" value="QEV06524.1"/>
    <property type="molecule type" value="Genomic_DNA"/>
</dbReference>
<organism evidence="2 3">
    <name type="scientific">Streptomyces prasinus</name>
    <dbReference type="NCBI Taxonomy" id="67345"/>
    <lineage>
        <taxon>Bacteria</taxon>
        <taxon>Bacillati</taxon>
        <taxon>Actinomycetota</taxon>
        <taxon>Actinomycetes</taxon>
        <taxon>Kitasatosporales</taxon>
        <taxon>Streptomycetaceae</taxon>
        <taxon>Streptomyces</taxon>
    </lineage>
</organism>
<protein>
    <recommendedName>
        <fullName evidence="4">2-phosphosulfolactate phosphatase</fullName>
    </recommendedName>
</protein>
<feature type="region of interest" description="Disordered" evidence="1">
    <location>
        <begin position="70"/>
        <end position="101"/>
    </location>
</feature>
<dbReference type="InterPro" id="IPR036702">
    <property type="entry name" value="ComB-like_sf"/>
</dbReference>
<feature type="compositionally biased region" description="Basic and acidic residues" evidence="1">
    <location>
        <begin position="20"/>
        <end position="45"/>
    </location>
</feature>
<feature type="region of interest" description="Disordered" evidence="1">
    <location>
        <begin position="1"/>
        <end position="45"/>
    </location>
</feature>
<reference evidence="2 3" key="1">
    <citation type="submission" date="2017-09" db="EMBL/GenBank/DDBJ databases">
        <authorList>
            <person name="Lee N."/>
            <person name="Cho B.-K."/>
        </authorList>
    </citation>
    <scope>NUCLEOTIDE SEQUENCE [LARGE SCALE GENOMIC DNA]</scope>
    <source>
        <strain evidence="2 3">ATCC 13879</strain>
    </source>
</reference>
<name>A0ABX6AVF5_9ACTN</name>
<evidence type="ECO:0000313" key="3">
    <source>
        <dbReference type="Proteomes" id="UP000326041"/>
    </source>
</evidence>